<keyword evidence="3" id="KW-0410">Iron transport</keyword>
<dbReference type="GO" id="GO:0015093">
    <property type="term" value="F:ferrous iron transmembrane transporter activity"/>
    <property type="evidence" value="ECO:0007669"/>
    <property type="project" value="TreeGrafter"/>
</dbReference>
<evidence type="ECO:0000256" key="2">
    <source>
        <dbReference type="ARBA" id="ARBA00008333"/>
    </source>
</evidence>
<name>M5GBD3_DACPD</name>
<evidence type="ECO:0000256" key="5">
    <source>
        <dbReference type="ARBA" id="ARBA00022989"/>
    </source>
</evidence>
<dbReference type="RefSeq" id="XP_040628205.1">
    <property type="nucleotide sequence ID" value="XM_040772827.1"/>
</dbReference>
<evidence type="ECO:0000313" key="10">
    <source>
        <dbReference type="Proteomes" id="UP000030653"/>
    </source>
</evidence>
<evidence type="ECO:0000256" key="7">
    <source>
        <dbReference type="SAM" id="MobiDB-lite"/>
    </source>
</evidence>
<dbReference type="AlphaFoldDB" id="M5GBD3"/>
<feature type="transmembrane region" description="Helical" evidence="8">
    <location>
        <begin position="248"/>
        <end position="270"/>
    </location>
</feature>
<feature type="transmembrane region" description="Helical" evidence="8">
    <location>
        <begin position="12"/>
        <end position="40"/>
    </location>
</feature>
<keyword evidence="5 8" id="KW-1133">Transmembrane helix</keyword>
<keyword evidence="3" id="KW-0813">Transport</keyword>
<reference evidence="9 10" key="1">
    <citation type="journal article" date="2012" name="Science">
        <title>The Paleozoic origin of enzymatic lignin decomposition reconstructed from 31 fungal genomes.</title>
        <authorList>
            <person name="Floudas D."/>
            <person name="Binder M."/>
            <person name="Riley R."/>
            <person name="Barry K."/>
            <person name="Blanchette R.A."/>
            <person name="Henrissat B."/>
            <person name="Martinez A.T."/>
            <person name="Otillar R."/>
            <person name="Spatafora J.W."/>
            <person name="Yadav J.S."/>
            <person name="Aerts A."/>
            <person name="Benoit I."/>
            <person name="Boyd A."/>
            <person name="Carlson A."/>
            <person name="Copeland A."/>
            <person name="Coutinho P.M."/>
            <person name="de Vries R.P."/>
            <person name="Ferreira P."/>
            <person name="Findley K."/>
            <person name="Foster B."/>
            <person name="Gaskell J."/>
            <person name="Glotzer D."/>
            <person name="Gorecki P."/>
            <person name="Heitman J."/>
            <person name="Hesse C."/>
            <person name="Hori C."/>
            <person name="Igarashi K."/>
            <person name="Jurgens J.A."/>
            <person name="Kallen N."/>
            <person name="Kersten P."/>
            <person name="Kohler A."/>
            <person name="Kuees U."/>
            <person name="Kumar T.K.A."/>
            <person name="Kuo A."/>
            <person name="LaButti K."/>
            <person name="Larrondo L.F."/>
            <person name="Lindquist E."/>
            <person name="Ling A."/>
            <person name="Lombard V."/>
            <person name="Lucas S."/>
            <person name="Lundell T."/>
            <person name="Martin R."/>
            <person name="McLaughlin D.J."/>
            <person name="Morgenstern I."/>
            <person name="Morin E."/>
            <person name="Murat C."/>
            <person name="Nagy L.G."/>
            <person name="Nolan M."/>
            <person name="Ohm R.A."/>
            <person name="Patyshakuliyeva A."/>
            <person name="Rokas A."/>
            <person name="Ruiz-Duenas F.J."/>
            <person name="Sabat G."/>
            <person name="Salamov A."/>
            <person name="Samejima M."/>
            <person name="Schmutz J."/>
            <person name="Slot J.C."/>
            <person name="St John F."/>
            <person name="Stenlid J."/>
            <person name="Sun H."/>
            <person name="Sun S."/>
            <person name="Syed K."/>
            <person name="Tsang A."/>
            <person name="Wiebenga A."/>
            <person name="Young D."/>
            <person name="Pisabarro A."/>
            <person name="Eastwood D.C."/>
            <person name="Martin F."/>
            <person name="Cullen D."/>
            <person name="Grigoriev I.V."/>
            <person name="Hibbett D.S."/>
        </authorList>
    </citation>
    <scope>NUCLEOTIDE SEQUENCE [LARGE SCALE GENOMIC DNA]</scope>
    <source>
        <strain evidence="9 10">DJM-731 SS1</strain>
    </source>
</reference>
<evidence type="ECO:0000256" key="6">
    <source>
        <dbReference type="ARBA" id="ARBA00023136"/>
    </source>
</evidence>
<keyword evidence="3" id="KW-0408">Iron</keyword>
<organism evidence="9 10">
    <name type="scientific">Dacryopinax primogenitus (strain DJM 731)</name>
    <name type="common">Brown rot fungus</name>
    <dbReference type="NCBI Taxonomy" id="1858805"/>
    <lineage>
        <taxon>Eukaryota</taxon>
        <taxon>Fungi</taxon>
        <taxon>Dikarya</taxon>
        <taxon>Basidiomycota</taxon>
        <taxon>Agaricomycotina</taxon>
        <taxon>Dacrymycetes</taxon>
        <taxon>Dacrymycetales</taxon>
        <taxon>Dacrymycetaceae</taxon>
        <taxon>Dacryopinax</taxon>
    </lineage>
</organism>
<dbReference type="GeneID" id="63687889"/>
<feature type="transmembrane region" description="Helical" evidence="8">
    <location>
        <begin position="104"/>
        <end position="125"/>
    </location>
</feature>
<feature type="transmembrane region" description="Helical" evidence="8">
    <location>
        <begin position="52"/>
        <end position="73"/>
    </location>
</feature>
<feature type="transmembrane region" description="Helical" evidence="8">
    <location>
        <begin position="137"/>
        <end position="156"/>
    </location>
</feature>
<dbReference type="GO" id="GO:0033573">
    <property type="term" value="C:high-affinity iron permease complex"/>
    <property type="evidence" value="ECO:0007669"/>
    <property type="project" value="InterPro"/>
</dbReference>
<keyword evidence="10" id="KW-1185">Reference proteome</keyword>
<feature type="transmembrane region" description="Helical" evidence="8">
    <location>
        <begin position="163"/>
        <end position="183"/>
    </location>
</feature>
<comment type="subcellular location">
    <subcellularLocation>
        <location evidence="1">Membrane</location>
        <topology evidence="1">Multi-pass membrane protein</topology>
    </subcellularLocation>
</comment>
<protein>
    <submittedName>
        <fullName evidence="9">Iron permease FTR1</fullName>
    </submittedName>
</protein>
<keyword evidence="3" id="KW-0406">Ion transport</keyword>
<keyword evidence="6 8" id="KW-0472">Membrane</keyword>
<dbReference type="Pfam" id="PF03239">
    <property type="entry name" value="FTR1"/>
    <property type="match status" value="1"/>
</dbReference>
<proteinExistence type="inferred from homology"/>
<accession>M5GBD3</accession>
<evidence type="ECO:0000256" key="3">
    <source>
        <dbReference type="ARBA" id="ARBA00022496"/>
    </source>
</evidence>
<evidence type="ECO:0000313" key="9">
    <source>
        <dbReference type="EMBL" id="EJU01308.1"/>
    </source>
</evidence>
<dbReference type="OMA" id="NEWNKIV"/>
<dbReference type="PANTHER" id="PTHR31632">
    <property type="entry name" value="IRON TRANSPORTER FTH1"/>
    <property type="match status" value="1"/>
</dbReference>
<dbReference type="Proteomes" id="UP000030653">
    <property type="component" value="Unassembled WGS sequence"/>
</dbReference>
<sequence length="323" mass="35280">MALTDKQLYRKLIWQIWFGTILGFVIALCIGAAFIAVFYTKLQDLWAQTEDLWEGIFALIASGLILAMGIAFLKLEGSSAKWRVHLSHAFSKKDSDREGRSGKYALMILPLITVLREGIEAIVFVGGVSMSDSAKSIPLAVVVGLVCGALVSYGIYRGAAAIAIRYFLVISTCILFLVGAGLASRALGFFQAYVFNQGVWKDVEELGDGPGSYPPDSVWHLTYGNPFNTQTGGGWSIFNAILGWNNTATLGAVLAYVFFWVFVICTLTFLKWKEGRTHLFGWKSKAYVVRQQRFKERAAAAAAAESASIGSDEKASLESPIQA</sequence>
<keyword evidence="4 8" id="KW-0812">Transmembrane</keyword>
<dbReference type="EMBL" id="JH795864">
    <property type="protein sequence ID" value="EJU01308.1"/>
    <property type="molecule type" value="Genomic_DNA"/>
</dbReference>
<dbReference type="InterPro" id="IPR004923">
    <property type="entry name" value="FTR1/Fip1/EfeU"/>
</dbReference>
<evidence type="ECO:0000256" key="1">
    <source>
        <dbReference type="ARBA" id="ARBA00004141"/>
    </source>
</evidence>
<feature type="region of interest" description="Disordered" evidence="7">
    <location>
        <begin position="304"/>
        <end position="323"/>
    </location>
</feature>
<dbReference type="OrthoDB" id="4364at2759"/>
<dbReference type="PANTHER" id="PTHR31632:SF2">
    <property type="entry name" value="PLASMA MEMBRANE IRON PERMEASE"/>
    <property type="match status" value="1"/>
</dbReference>
<dbReference type="STRING" id="1858805.M5GBD3"/>
<gene>
    <name evidence="9" type="ORF">DACRYDRAFT_22489</name>
</gene>
<evidence type="ECO:0000256" key="4">
    <source>
        <dbReference type="ARBA" id="ARBA00022692"/>
    </source>
</evidence>
<evidence type="ECO:0000256" key="8">
    <source>
        <dbReference type="SAM" id="Phobius"/>
    </source>
</evidence>
<dbReference type="HOGENOM" id="CLU_046738_0_1_1"/>
<comment type="similarity">
    <text evidence="2">Belongs to the oxidase-dependent Fe transporter (OFeT) (TC 9.A.10.1) family.</text>
</comment>